<keyword evidence="6" id="KW-0597">Phosphoprotein</keyword>
<keyword evidence="5" id="KW-1003">Cell membrane</keyword>
<evidence type="ECO:0000313" key="15">
    <source>
        <dbReference type="Proteomes" id="UP000178851"/>
    </source>
</evidence>
<dbReference type="CDD" id="cd00082">
    <property type="entry name" value="HisKA"/>
    <property type="match status" value="1"/>
</dbReference>
<evidence type="ECO:0000256" key="5">
    <source>
        <dbReference type="ARBA" id="ARBA00022475"/>
    </source>
</evidence>
<dbReference type="Gene3D" id="3.30.450.40">
    <property type="match status" value="1"/>
</dbReference>
<dbReference type="SUPFAM" id="SSF47384">
    <property type="entry name" value="Homodimeric domain of signal transducing histidine kinase"/>
    <property type="match status" value="1"/>
</dbReference>
<keyword evidence="7" id="KW-0808">Transferase</keyword>
<dbReference type="InterPro" id="IPR050736">
    <property type="entry name" value="Sensor_HK_Regulatory"/>
</dbReference>
<evidence type="ECO:0000256" key="9">
    <source>
        <dbReference type="ARBA" id="ARBA00022777"/>
    </source>
</evidence>
<accession>A0A1F7YG01</accession>
<protein>
    <recommendedName>
        <fullName evidence="4">histidine kinase</fullName>
        <ecNumber evidence="4">2.7.13.3</ecNumber>
    </recommendedName>
</protein>
<feature type="domain" description="Histidine kinase" evidence="13">
    <location>
        <begin position="225"/>
        <end position="448"/>
    </location>
</feature>
<dbReference type="SMART" id="SM00388">
    <property type="entry name" value="HisKA"/>
    <property type="match status" value="1"/>
</dbReference>
<dbReference type="InterPro" id="IPR004358">
    <property type="entry name" value="Sig_transdc_His_kin-like_C"/>
</dbReference>
<evidence type="ECO:0000256" key="12">
    <source>
        <dbReference type="ARBA" id="ARBA00023136"/>
    </source>
</evidence>
<dbReference type="PROSITE" id="PS50109">
    <property type="entry name" value="HIS_KIN"/>
    <property type="match status" value="1"/>
</dbReference>
<comment type="catalytic activity">
    <reaction evidence="1">
        <text>ATP + protein L-histidine = ADP + protein N-phospho-L-histidine.</text>
        <dbReference type="EC" id="2.7.13.3"/>
    </reaction>
</comment>
<evidence type="ECO:0000256" key="4">
    <source>
        <dbReference type="ARBA" id="ARBA00012438"/>
    </source>
</evidence>
<dbReference type="EMBL" id="MGGI01000015">
    <property type="protein sequence ID" value="OGM26261.1"/>
    <property type="molecule type" value="Genomic_DNA"/>
</dbReference>
<evidence type="ECO:0000256" key="7">
    <source>
        <dbReference type="ARBA" id="ARBA00022679"/>
    </source>
</evidence>
<comment type="subcellular location">
    <subcellularLocation>
        <location evidence="2">Cell membrane</location>
    </subcellularLocation>
    <subcellularLocation>
        <location evidence="3">Membrane raft</location>
        <topology evidence="3">Multi-pass membrane protein</topology>
    </subcellularLocation>
</comment>
<evidence type="ECO:0000256" key="2">
    <source>
        <dbReference type="ARBA" id="ARBA00004236"/>
    </source>
</evidence>
<keyword evidence="8" id="KW-0547">Nucleotide-binding</keyword>
<dbReference type="FunFam" id="3.30.565.10:FF:000023">
    <property type="entry name" value="PAS domain-containing sensor histidine kinase"/>
    <property type="match status" value="1"/>
</dbReference>
<evidence type="ECO:0000256" key="10">
    <source>
        <dbReference type="ARBA" id="ARBA00022840"/>
    </source>
</evidence>
<evidence type="ECO:0000256" key="1">
    <source>
        <dbReference type="ARBA" id="ARBA00000085"/>
    </source>
</evidence>
<evidence type="ECO:0000256" key="6">
    <source>
        <dbReference type="ARBA" id="ARBA00022553"/>
    </source>
</evidence>
<dbReference type="InterPro" id="IPR005467">
    <property type="entry name" value="His_kinase_dom"/>
</dbReference>
<sequence length="472" mass="52948">MYKVFDTGLKKFTSPNTAEQAISGLWRIDEIILNTIDIESLAKRIVNVMLEELGYLKFGYVIIVLSLLDKEKEHLKRISISETPHARKALKSSPIPFKKIVFSIEDKENLTVKSLLKNESYVTEDLSDMLHPAIDRSVVRQVQKNLGILTSLVFPIYAGTSPLGTIIFSLNKKETKISDFEKQILIGFTNATGIAIQHAYLLKKLREANEKLKEIDKLKDEFVSLAGHELRTPMTVIKSYLWLALSGKGGDLTDKLKDYLDKAYSSTDRLIKLVNDMLNVSRIESGRIAINVQKVDLVKLTEDVVGEVKPKFDEGGIKLIFNKPESQPFVIADPDKIKEVLINLVGNALKFTPKDGEIRINFEHKDGMVVTHVSDTGQGIGPEDLPRLFQKFSLIQKSYVTNKQATLGTGLGLYISKSIVKIHKGEIWAESDGIGKGATFSFSLKVYKQADFESMRKGHESKQSLGLIHREI</sequence>
<dbReference type="Proteomes" id="UP000178851">
    <property type="component" value="Unassembled WGS sequence"/>
</dbReference>
<dbReference type="InterPro" id="IPR036890">
    <property type="entry name" value="HATPase_C_sf"/>
</dbReference>
<dbReference type="PANTHER" id="PTHR43711">
    <property type="entry name" value="TWO-COMPONENT HISTIDINE KINASE"/>
    <property type="match status" value="1"/>
</dbReference>
<keyword evidence="9" id="KW-0418">Kinase</keyword>
<proteinExistence type="predicted"/>
<dbReference type="Pfam" id="PF02518">
    <property type="entry name" value="HATPase_c"/>
    <property type="match status" value="1"/>
</dbReference>
<dbReference type="GO" id="GO:0005524">
    <property type="term" value="F:ATP binding"/>
    <property type="evidence" value="ECO:0007669"/>
    <property type="project" value="UniProtKB-KW"/>
</dbReference>
<dbReference type="InterPro" id="IPR029016">
    <property type="entry name" value="GAF-like_dom_sf"/>
</dbReference>
<dbReference type="InterPro" id="IPR036097">
    <property type="entry name" value="HisK_dim/P_sf"/>
</dbReference>
<evidence type="ECO:0000256" key="3">
    <source>
        <dbReference type="ARBA" id="ARBA00004314"/>
    </source>
</evidence>
<evidence type="ECO:0000313" key="14">
    <source>
        <dbReference type="EMBL" id="OGM26261.1"/>
    </source>
</evidence>
<reference evidence="14 15" key="1">
    <citation type="journal article" date="2016" name="Nat. Commun.">
        <title>Thousands of microbial genomes shed light on interconnected biogeochemical processes in an aquifer system.</title>
        <authorList>
            <person name="Anantharaman K."/>
            <person name="Brown C.T."/>
            <person name="Hug L.A."/>
            <person name="Sharon I."/>
            <person name="Castelle C.J."/>
            <person name="Probst A.J."/>
            <person name="Thomas B.C."/>
            <person name="Singh A."/>
            <person name="Wilkins M.J."/>
            <person name="Karaoz U."/>
            <person name="Brodie E.L."/>
            <person name="Williams K.H."/>
            <person name="Hubbard S.S."/>
            <person name="Banfield J.F."/>
        </authorList>
    </citation>
    <scope>NUCLEOTIDE SEQUENCE [LARGE SCALE GENOMIC DNA]</scope>
</reference>
<dbReference type="InterPro" id="IPR003594">
    <property type="entry name" value="HATPase_dom"/>
</dbReference>
<dbReference type="PRINTS" id="PR00344">
    <property type="entry name" value="BCTRLSENSOR"/>
</dbReference>
<dbReference type="SMART" id="SM00387">
    <property type="entry name" value="HATPase_c"/>
    <property type="match status" value="1"/>
</dbReference>
<dbReference type="Gene3D" id="3.30.565.10">
    <property type="entry name" value="Histidine kinase-like ATPase, C-terminal domain"/>
    <property type="match status" value="1"/>
</dbReference>
<name>A0A1F7YG01_9BACT</name>
<keyword evidence="11" id="KW-0902">Two-component regulatory system</keyword>
<evidence type="ECO:0000256" key="8">
    <source>
        <dbReference type="ARBA" id="ARBA00022741"/>
    </source>
</evidence>
<evidence type="ECO:0000256" key="11">
    <source>
        <dbReference type="ARBA" id="ARBA00023012"/>
    </source>
</evidence>
<dbReference type="SUPFAM" id="SSF55781">
    <property type="entry name" value="GAF domain-like"/>
    <property type="match status" value="1"/>
</dbReference>
<dbReference type="GO" id="GO:0000155">
    <property type="term" value="F:phosphorelay sensor kinase activity"/>
    <property type="evidence" value="ECO:0007669"/>
    <property type="project" value="InterPro"/>
</dbReference>
<dbReference type="AlphaFoldDB" id="A0A1F7YG01"/>
<dbReference type="InterPro" id="IPR003661">
    <property type="entry name" value="HisK_dim/P_dom"/>
</dbReference>
<evidence type="ECO:0000259" key="13">
    <source>
        <dbReference type="PROSITE" id="PS50109"/>
    </source>
</evidence>
<dbReference type="PANTHER" id="PTHR43711:SF31">
    <property type="entry name" value="HISTIDINE KINASE"/>
    <property type="match status" value="1"/>
</dbReference>
<dbReference type="Gene3D" id="1.10.287.130">
    <property type="match status" value="1"/>
</dbReference>
<organism evidence="14 15">
    <name type="scientific">Candidatus Woesebacteria bacterium RIFCSPHIGHO2_01_FULL_39_28</name>
    <dbReference type="NCBI Taxonomy" id="1802496"/>
    <lineage>
        <taxon>Bacteria</taxon>
        <taxon>Candidatus Woeseibacteriota</taxon>
    </lineage>
</organism>
<comment type="caution">
    <text evidence="14">The sequence shown here is derived from an EMBL/GenBank/DDBJ whole genome shotgun (WGS) entry which is preliminary data.</text>
</comment>
<dbReference type="EC" id="2.7.13.3" evidence="4"/>
<keyword evidence="12" id="KW-0472">Membrane</keyword>
<gene>
    <name evidence="14" type="ORF">A2627_04235</name>
</gene>
<dbReference type="SUPFAM" id="SSF55874">
    <property type="entry name" value="ATPase domain of HSP90 chaperone/DNA topoisomerase II/histidine kinase"/>
    <property type="match status" value="1"/>
</dbReference>
<dbReference type="GO" id="GO:0045121">
    <property type="term" value="C:membrane raft"/>
    <property type="evidence" value="ECO:0007669"/>
    <property type="project" value="UniProtKB-SubCell"/>
</dbReference>
<dbReference type="FunFam" id="1.10.287.130:FF:000001">
    <property type="entry name" value="Two-component sensor histidine kinase"/>
    <property type="match status" value="1"/>
</dbReference>
<dbReference type="Pfam" id="PF00512">
    <property type="entry name" value="HisKA"/>
    <property type="match status" value="1"/>
</dbReference>
<dbReference type="GO" id="GO:0005886">
    <property type="term" value="C:plasma membrane"/>
    <property type="evidence" value="ECO:0007669"/>
    <property type="project" value="UniProtKB-SubCell"/>
</dbReference>
<keyword evidence="10" id="KW-0067">ATP-binding</keyword>